<gene>
    <name evidence="1" type="ORF">PSALAMII_LOCUS7106</name>
</gene>
<accession>A0A9W4JHI7</accession>
<organism evidence="1 2">
    <name type="scientific">Penicillium salamii</name>
    <dbReference type="NCBI Taxonomy" id="1612424"/>
    <lineage>
        <taxon>Eukaryota</taxon>
        <taxon>Fungi</taxon>
        <taxon>Dikarya</taxon>
        <taxon>Ascomycota</taxon>
        <taxon>Pezizomycotina</taxon>
        <taxon>Eurotiomycetes</taxon>
        <taxon>Eurotiomycetidae</taxon>
        <taxon>Eurotiales</taxon>
        <taxon>Aspergillaceae</taxon>
        <taxon>Penicillium</taxon>
    </lineage>
</organism>
<reference evidence="1" key="1">
    <citation type="submission" date="2021-07" db="EMBL/GenBank/DDBJ databases">
        <authorList>
            <person name="Branca A.L. A."/>
        </authorList>
    </citation>
    <scope>NUCLEOTIDE SEQUENCE</scope>
</reference>
<evidence type="ECO:0008006" key="3">
    <source>
        <dbReference type="Google" id="ProtNLM"/>
    </source>
</evidence>
<dbReference type="PANTHER" id="PTHR47431:SF5">
    <property type="entry name" value="ZN(II)2CYS6 TRANSCRIPTION FACTOR (EUROFUNG)"/>
    <property type="match status" value="1"/>
</dbReference>
<keyword evidence="2" id="KW-1185">Reference proteome</keyword>
<dbReference type="OrthoDB" id="10260961at2759"/>
<proteinExistence type="predicted"/>
<evidence type="ECO:0000313" key="1">
    <source>
        <dbReference type="EMBL" id="CAG8394222.1"/>
    </source>
</evidence>
<dbReference type="PANTHER" id="PTHR47431">
    <property type="entry name" value="ZN(II)2CYS6 TRANSCRIPTION FACTOR (EUROFUNG)-RELATED"/>
    <property type="match status" value="1"/>
</dbReference>
<evidence type="ECO:0000313" key="2">
    <source>
        <dbReference type="Proteomes" id="UP001152649"/>
    </source>
</evidence>
<dbReference type="Proteomes" id="UP001152649">
    <property type="component" value="Unassembled WGS sequence"/>
</dbReference>
<comment type="caution">
    <text evidence="1">The sequence shown here is derived from an EMBL/GenBank/DDBJ whole genome shotgun (WGS) entry which is preliminary data.</text>
</comment>
<protein>
    <recommendedName>
        <fullName evidence="3">Transcription factor domain-containing protein</fullName>
    </recommendedName>
</protein>
<dbReference type="AlphaFoldDB" id="A0A9W4JHI7"/>
<name>A0A9W4JHI7_9EURO</name>
<dbReference type="EMBL" id="CAJVPG010000333">
    <property type="protein sequence ID" value="CAG8394222.1"/>
    <property type="molecule type" value="Genomic_DNA"/>
</dbReference>
<sequence>MPQCRYSPEGLFINDSELIPHSVRRTVENVNTAQADVVEPGEGRNIISPKKDRPTLEVVYHSQTLRLLQPTVSLRCDNSERTKRCLSIDAFADGLPDLSQPLHLFPIAQSSPQSDLCGTGSSNSVTHIPETLVIRSYRNAQSLVNAYYIYIHPYLPLLPPPETHLFPDNSQGIAVKSFEPDESSLPYWPESPLGLALMALLVLIPQPEDANPMRLAQLEVRKSYANMFVQAALRGISDCSRSRGQFSRDPISTPRLDEASRSVLHADLPSSLEPVLALLLLGAYESCQNSDRRQMRSRVYDALVLAMDLSLHIRDPMAPEEDPTKARVWWMTVWPIMLRAQGALLQTGVMAKEMAEGSVRGSHDMIRKRVADLDRLILALTVDLDQPLKMVTCEGPDATAVRNLWLMARFLAHTARLKLHRFRAFGDHPVFLDKFCDLSSVTNLLFSELPVTASPGWLSEVASFHPFTEEDSTQVCLRSALVLSRVMRAISWPNISQSEDVVGISSLSPYRVQYPRSLPYIACCGMQSCYVFMMLLRKIRTSVNSNDFSDSRYLLGWTEPGTERQAAERFIEELRHGVKSICAFMSANTVFGGIMDMAREVETVYLTHFSD</sequence>